<organism evidence="2 3">
    <name type="scientific">Parvimonas micra</name>
    <dbReference type="NCBI Taxonomy" id="33033"/>
    <lineage>
        <taxon>Bacteria</taxon>
        <taxon>Bacillati</taxon>
        <taxon>Bacillota</taxon>
        <taxon>Tissierellia</taxon>
        <taxon>Tissierellales</taxon>
        <taxon>Peptoniphilaceae</taxon>
        <taxon>Parvimonas</taxon>
    </lineage>
</organism>
<dbReference type="PANTHER" id="PTHR34068:SF1">
    <property type="entry name" value="UPF0145 PROTEIN YBJQ"/>
    <property type="match status" value="1"/>
</dbReference>
<reference evidence="2" key="1">
    <citation type="submission" date="2022-07" db="EMBL/GenBank/DDBJ databases">
        <title>Parvimonas micra travels from the subgingival sulcus of the human oral cavity to the colorectal adenocarcinoma.</title>
        <authorList>
            <person name="Conde-Perez K."/>
            <person name="Buetas E."/>
            <person name="Aja-Macaya P."/>
            <person name="Martin-De Arribas E."/>
            <person name="Iglesias-Corras I."/>
            <person name="Trigo-Tasende N."/>
            <person name="Nasser-Ali M."/>
            <person name="Estevez L.S."/>
            <person name="Rumbo-Feal S."/>
            <person name="Otero-Alen B."/>
            <person name="Noguera J.F."/>
            <person name="Concha A."/>
            <person name="Pardinas-Lopez S."/>
            <person name="Carda-Dieguez M."/>
            <person name="Gomez-Randulfe I."/>
            <person name="Martinez-Lago N."/>
            <person name="Ladra S."/>
            <person name="Aparicio L.A."/>
            <person name="Bou G."/>
            <person name="Mira A."/>
            <person name="Vallejo J.A."/>
            <person name="Poza M."/>
        </authorList>
    </citation>
    <scope>NUCLEOTIDE SEQUENCE</scope>
    <source>
        <strain evidence="2">PM79KC-AC-4</strain>
    </source>
</reference>
<dbReference type="EMBL" id="JANDZV010000003">
    <property type="protein sequence ID" value="MCZ7407689.1"/>
    <property type="molecule type" value="Genomic_DNA"/>
</dbReference>
<evidence type="ECO:0000313" key="2">
    <source>
        <dbReference type="EMBL" id="MCZ7407689.1"/>
    </source>
</evidence>
<gene>
    <name evidence="2" type="ORF">NND69_04815</name>
</gene>
<sequence length="54" mass="5866">MEARKESVDEIVERATEIGANAVVGLKMDYEMLGASNSMMMVTCSGTAVRIIKK</sequence>
<dbReference type="InterPro" id="IPR002765">
    <property type="entry name" value="UPF0145_YbjQ-like"/>
</dbReference>
<dbReference type="PANTHER" id="PTHR34068">
    <property type="entry name" value="UPF0145 PROTEIN YBJQ"/>
    <property type="match status" value="1"/>
</dbReference>
<protein>
    <submittedName>
        <fullName evidence="2">Heavy metal-binding domain-containing protein</fullName>
    </submittedName>
</protein>
<comment type="similarity">
    <text evidence="1">Belongs to the UPF0145 family.</text>
</comment>
<evidence type="ECO:0000256" key="1">
    <source>
        <dbReference type="ARBA" id="ARBA00010751"/>
    </source>
</evidence>
<comment type="caution">
    <text evidence="2">The sequence shown here is derived from an EMBL/GenBank/DDBJ whole genome shotgun (WGS) entry which is preliminary data.</text>
</comment>
<dbReference type="AlphaFoldDB" id="A0A9X3HB83"/>
<dbReference type="Pfam" id="PF01906">
    <property type="entry name" value="YbjQ_1"/>
    <property type="match status" value="1"/>
</dbReference>
<dbReference type="SUPFAM" id="SSF117782">
    <property type="entry name" value="YbjQ-like"/>
    <property type="match status" value="1"/>
</dbReference>
<dbReference type="Gene3D" id="3.30.110.70">
    <property type="entry name" value="Hypothetical protein apc22750. Chain B"/>
    <property type="match status" value="1"/>
</dbReference>
<accession>A0A9X3HB83</accession>
<proteinExistence type="inferred from homology"/>
<evidence type="ECO:0000313" key="3">
    <source>
        <dbReference type="Proteomes" id="UP001141458"/>
    </source>
</evidence>
<name>A0A9X3HB83_9FIRM</name>
<dbReference type="Proteomes" id="UP001141458">
    <property type="component" value="Unassembled WGS sequence"/>
</dbReference>
<dbReference type="InterPro" id="IPR035439">
    <property type="entry name" value="UPF0145_dom_sf"/>
</dbReference>